<keyword evidence="3" id="KW-1185">Reference proteome</keyword>
<dbReference type="Proteomes" id="UP001064489">
    <property type="component" value="Chromosome 1"/>
</dbReference>
<proteinExistence type="predicted"/>
<dbReference type="InterPro" id="IPR052929">
    <property type="entry name" value="RNase_H-like_EbsB-rel"/>
</dbReference>
<evidence type="ECO:0000259" key="1">
    <source>
        <dbReference type="Pfam" id="PF13456"/>
    </source>
</evidence>
<dbReference type="CDD" id="cd06222">
    <property type="entry name" value="RNase_H_like"/>
    <property type="match status" value="1"/>
</dbReference>
<gene>
    <name evidence="2" type="ORF">LWI28_018307</name>
</gene>
<dbReference type="AlphaFoldDB" id="A0AAD5JPE6"/>
<comment type="caution">
    <text evidence="2">The sequence shown here is derived from an EMBL/GenBank/DDBJ whole genome shotgun (WGS) entry which is preliminary data.</text>
</comment>
<name>A0AAD5JPE6_ACENE</name>
<accession>A0AAD5JPE6</accession>
<dbReference type="PANTHER" id="PTHR47074">
    <property type="entry name" value="BNAC02G40300D PROTEIN"/>
    <property type="match status" value="1"/>
</dbReference>
<evidence type="ECO:0000313" key="3">
    <source>
        <dbReference type="Proteomes" id="UP001064489"/>
    </source>
</evidence>
<reference evidence="2" key="2">
    <citation type="submission" date="2023-02" db="EMBL/GenBank/DDBJ databases">
        <authorList>
            <person name="Swenson N.G."/>
            <person name="Wegrzyn J.L."/>
            <person name="Mcevoy S.L."/>
        </authorList>
    </citation>
    <scope>NUCLEOTIDE SEQUENCE</scope>
    <source>
        <strain evidence="2">91603</strain>
        <tissue evidence="2">Leaf</tissue>
    </source>
</reference>
<dbReference type="PANTHER" id="PTHR47074:SF48">
    <property type="entry name" value="POLYNUCLEOTIDYL TRANSFERASE, RIBONUCLEASE H-LIKE SUPERFAMILY PROTEIN"/>
    <property type="match status" value="1"/>
</dbReference>
<reference evidence="2" key="1">
    <citation type="journal article" date="2022" name="Plant J.">
        <title>Strategies of tolerance reflected in two North American maple genomes.</title>
        <authorList>
            <person name="McEvoy S.L."/>
            <person name="Sezen U.U."/>
            <person name="Trouern-Trend A."/>
            <person name="McMahon S.M."/>
            <person name="Schaberg P.G."/>
            <person name="Yang J."/>
            <person name="Wegrzyn J.L."/>
            <person name="Swenson N.G."/>
        </authorList>
    </citation>
    <scope>NUCLEOTIDE SEQUENCE</scope>
    <source>
        <strain evidence="2">91603</strain>
    </source>
</reference>
<feature type="domain" description="RNase H type-1" evidence="1">
    <location>
        <begin position="101"/>
        <end position="212"/>
    </location>
</feature>
<protein>
    <recommendedName>
        <fullName evidence="1">RNase H type-1 domain-containing protein</fullName>
    </recommendedName>
</protein>
<dbReference type="EMBL" id="JAJSOW010000003">
    <property type="protein sequence ID" value="KAI9195809.1"/>
    <property type="molecule type" value="Genomic_DNA"/>
</dbReference>
<evidence type="ECO:0000313" key="2">
    <source>
        <dbReference type="EMBL" id="KAI9195809.1"/>
    </source>
</evidence>
<dbReference type="InterPro" id="IPR002156">
    <property type="entry name" value="RNaseH_domain"/>
</dbReference>
<dbReference type="SUPFAM" id="SSF53098">
    <property type="entry name" value="Ribonuclease H-like"/>
    <property type="match status" value="1"/>
</dbReference>
<dbReference type="InterPro" id="IPR044730">
    <property type="entry name" value="RNase_H-like_dom_plant"/>
</dbReference>
<organism evidence="2 3">
    <name type="scientific">Acer negundo</name>
    <name type="common">Box elder</name>
    <dbReference type="NCBI Taxonomy" id="4023"/>
    <lineage>
        <taxon>Eukaryota</taxon>
        <taxon>Viridiplantae</taxon>
        <taxon>Streptophyta</taxon>
        <taxon>Embryophyta</taxon>
        <taxon>Tracheophyta</taxon>
        <taxon>Spermatophyta</taxon>
        <taxon>Magnoliopsida</taxon>
        <taxon>eudicotyledons</taxon>
        <taxon>Gunneridae</taxon>
        <taxon>Pentapetalae</taxon>
        <taxon>rosids</taxon>
        <taxon>malvids</taxon>
        <taxon>Sapindales</taxon>
        <taxon>Sapindaceae</taxon>
        <taxon>Hippocastanoideae</taxon>
        <taxon>Acereae</taxon>
        <taxon>Acer</taxon>
    </lineage>
</organism>
<dbReference type="Pfam" id="PF13456">
    <property type="entry name" value="RVT_3"/>
    <property type="match status" value="1"/>
</dbReference>
<dbReference type="GO" id="GO:0004523">
    <property type="term" value="F:RNA-DNA hybrid ribonuclease activity"/>
    <property type="evidence" value="ECO:0007669"/>
    <property type="project" value="InterPro"/>
</dbReference>
<sequence>MCSNQNHAIGLKVKGQTPSTMVDRCWPHIGHTQLRNSFVHDGRFRDPDSVISLVRVLLKDFQDLQVLDQVDSLALVRPIPKWCPPPLNHFKLNIDVALGLSGAVGVGAVLRDHLGAVKDMFSLPRLGCFDVDVGELFAIREALFAARHVGFPVTLAETDSLIAASNIKNAFSSAFHQPLVADVLDVFPSLDFSSFLFVPRGGNQVAHALTKYSLTNLENKIRIGVCPYFVQHVVYADIQ</sequence>
<dbReference type="GO" id="GO:0003676">
    <property type="term" value="F:nucleic acid binding"/>
    <property type="evidence" value="ECO:0007669"/>
    <property type="project" value="InterPro"/>
</dbReference>
<dbReference type="InterPro" id="IPR012337">
    <property type="entry name" value="RNaseH-like_sf"/>
</dbReference>